<dbReference type="OrthoDB" id="3226064at2759"/>
<dbReference type="Proteomes" id="UP000799437">
    <property type="component" value="Unassembled WGS sequence"/>
</dbReference>
<reference evidence="3" key="1">
    <citation type="journal article" date="2020" name="Stud. Mycol.">
        <title>101 Dothideomycetes genomes: a test case for predicting lifestyles and emergence of pathogens.</title>
        <authorList>
            <person name="Haridas S."/>
            <person name="Albert R."/>
            <person name="Binder M."/>
            <person name="Bloem J."/>
            <person name="Labutti K."/>
            <person name="Salamov A."/>
            <person name="Andreopoulos B."/>
            <person name="Baker S."/>
            <person name="Barry K."/>
            <person name="Bills G."/>
            <person name="Bluhm B."/>
            <person name="Cannon C."/>
            <person name="Castanera R."/>
            <person name="Culley D."/>
            <person name="Daum C."/>
            <person name="Ezra D."/>
            <person name="Gonzalez J."/>
            <person name="Henrissat B."/>
            <person name="Kuo A."/>
            <person name="Liang C."/>
            <person name="Lipzen A."/>
            <person name="Lutzoni F."/>
            <person name="Magnuson J."/>
            <person name="Mondo S."/>
            <person name="Nolan M."/>
            <person name="Ohm R."/>
            <person name="Pangilinan J."/>
            <person name="Park H.-J."/>
            <person name="Ramirez L."/>
            <person name="Alfaro M."/>
            <person name="Sun H."/>
            <person name="Tritt A."/>
            <person name="Yoshinaga Y."/>
            <person name="Zwiers L.-H."/>
            <person name="Turgeon B."/>
            <person name="Goodwin S."/>
            <person name="Spatafora J."/>
            <person name="Crous P."/>
            <person name="Grigoriev I."/>
        </authorList>
    </citation>
    <scope>NUCLEOTIDE SEQUENCE</scope>
    <source>
        <strain evidence="3">CBS 121739</strain>
    </source>
</reference>
<feature type="compositionally biased region" description="Acidic residues" evidence="1">
    <location>
        <begin position="487"/>
        <end position="498"/>
    </location>
</feature>
<dbReference type="InterPro" id="IPR001810">
    <property type="entry name" value="F-box_dom"/>
</dbReference>
<dbReference type="RefSeq" id="XP_033595837.1">
    <property type="nucleotide sequence ID" value="XM_033744860.1"/>
</dbReference>
<proteinExistence type="predicted"/>
<evidence type="ECO:0000313" key="4">
    <source>
        <dbReference type="Proteomes" id="UP000799437"/>
    </source>
</evidence>
<sequence length="498" mass="56626">MVVLLDLSAELLQYILLEVNPLDLASLSRTCYALNHYINPNKLLWKGVFLRAYDCPTNLPEGTQPDWGALLRSYVSMEKILDSDDISMKRANFKSVAETSLNRVLSSHRKSAMSRNLASMDRLFSIQENVDIFISASSLFKDGGSASQWPRNSEEERQLSAKLHVLFGVPEVPRSRALQQAELHAHAKARVYDLRQYTDKTAWGPFVNDGSMRVDWEKAEAIMLDLAHNLEKFTSHACNHFASNFIWPSRFQGCSANSYESKPLHEYPEPRAVIGHFLPSTPPDIAPLYHEPALPLDIIDPYGVTGTWRRVVCFLDYTDLYRINFEMEQPAADAPRPPLDEQEAIRLIRINLRVTRVEPPGEHDGKDYPVVHFNGRSRSMHTHWDPNATSRIRGSVRQTPEGEIRWTSFSLFHGEERWRSEGIQVGGIRSSRGILGTWFDKDYEEAGPAGPTAFWKTSDDIIEEKRQPQAAAGSWHHAHHTAHYSSDDDDDDDDDNSD</sequence>
<organism evidence="3 4">
    <name type="scientific">Pseudovirgaria hyperparasitica</name>
    <dbReference type="NCBI Taxonomy" id="470096"/>
    <lineage>
        <taxon>Eukaryota</taxon>
        <taxon>Fungi</taxon>
        <taxon>Dikarya</taxon>
        <taxon>Ascomycota</taxon>
        <taxon>Pezizomycotina</taxon>
        <taxon>Dothideomycetes</taxon>
        <taxon>Dothideomycetes incertae sedis</taxon>
        <taxon>Acrospermales</taxon>
        <taxon>Acrospermaceae</taxon>
        <taxon>Pseudovirgaria</taxon>
    </lineage>
</organism>
<evidence type="ECO:0000259" key="2">
    <source>
        <dbReference type="PROSITE" id="PS50181"/>
    </source>
</evidence>
<accession>A0A6A6VUC4</accession>
<name>A0A6A6VUC4_9PEZI</name>
<dbReference type="InterPro" id="IPR036047">
    <property type="entry name" value="F-box-like_dom_sf"/>
</dbReference>
<dbReference type="CDD" id="cd09917">
    <property type="entry name" value="F-box_SF"/>
    <property type="match status" value="1"/>
</dbReference>
<protein>
    <recommendedName>
        <fullName evidence="2">F-box domain-containing protein</fullName>
    </recommendedName>
</protein>
<keyword evidence="4" id="KW-1185">Reference proteome</keyword>
<dbReference type="Pfam" id="PF00646">
    <property type="entry name" value="F-box"/>
    <property type="match status" value="1"/>
</dbReference>
<dbReference type="EMBL" id="ML996584">
    <property type="protein sequence ID" value="KAF2753386.1"/>
    <property type="molecule type" value="Genomic_DNA"/>
</dbReference>
<dbReference type="PROSITE" id="PS50181">
    <property type="entry name" value="FBOX"/>
    <property type="match status" value="1"/>
</dbReference>
<evidence type="ECO:0000256" key="1">
    <source>
        <dbReference type="SAM" id="MobiDB-lite"/>
    </source>
</evidence>
<dbReference type="AlphaFoldDB" id="A0A6A6VUC4"/>
<feature type="domain" description="F-box" evidence="2">
    <location>
        <begin position="1"/>
        <end position="48"/>
    </location>
</feature>
<dbReference type="SUPFAM" id="SSF81383">
    <property type="entry name" value="F-box domain"/>
    <property type="match status" value="1"/>
</dbReference>
<gene>
    <name evidence="3" type="ORF">EJ05DRAFT_480400</name>
</gene>
<feature type="region of interest" description="Disordered" evidence="1">
    <location>
        <begin position="460"/>
        <end position="498"/>
    </location>
</feature>
<evidence type="ECO:0000313" key="3">
    <source>
        <dbReference type="EMBL" id="KAF2753386.1"/>
    </source>
</evidence>
<dbReference type="GeneID" id="54485914"/>